<name>A0ABV9GLA9_9BACL</name>
<evidence type="ECO:0008006" key="4">
    <source>
        <dbReference type="Google" id="ProtNLM"/>
    </source>
</evidence>
<evidence type="ECO:0000256" key="1">
    <source>
        <dbReference type="SAM" id="MobiDB-lite"/>
    </source>
</evidence>
<proteinExistence type="predicted"/>
<feature type="region of interest" description="Disordered" evidence="1">
    <location>
        <begin position="1"/>
        <end position="43"/>
    </location>
</feature>
<comment type="caution">
    <text evidence="2">The sequence shown here is derived from an EMBL/GenBank/DDBJ whole genome shotgun (WGS) entry which is preliminary data.</text>
</comment>
<evidence type="ECO:0000313" key="2">
    <source>
        <dbReference type="EMBL" id="MFC4618812.1"/>
    </source>
</evidence>
<keyword evidence="3" id="KW-1185">Reference proteome</keyword>
<feature type="compositionally biased region" description="Basic and acidic residues" evidence="1">
    <location>
        <begin position="1"/>
        <end position="25"/>
    </location>
</feature>
<dbReference type="Proteomes" id="UP001596022">
    <property type="component" value="Unassembled WGS sequence"/>
</dbReference>
<gene>
    <name evidence="2" type="ORF">ACFO4N_08685</name>
</gene>
<organism evidence="2 3">
    <name type="scientific">Camelliibacillus cellulosilyticus</name>
    <dbReference type="NCBI Taxonomy" id="2174486"/>
    <lineage>
        <taxon>Bacteria</taxon>
        <taxon>Bacillati</taxon>
        <taxon>Bacillota</taxon>
        <taxon>Bacilli</taxon>
        <taxon>Bacillales</taxon>
        <taxon>Sporolactobacillaceae</taxon>
        <taxon>Camelliibacillus</taxon>
    </lineage>
</organism>
<evidence type="ECO:0000313" key="3">
    <source>
        <dbReference type="Proteomes" id="UP001596022"/>
    </source>
</evidence>
<reference evidence="3" key="1">
    <citation type="journal article" date="2019" name="Int. J. Syst. Evol. Microbiol.">
        <title>The Global Catalogue of Microorganisms (GCM) 10K type strain sequencing project: providing services to taxonomists for standard genome sequencing and annotation.</title>
        <authorList>
            <consortium name="The Broad Institute Genomics Platform"/>
            <consortium name="The Broad Institute Genome Sequencing Center for Infectious Disease"/>
            <person name="Wu L."/>
            <person name="Ma J."/>
        </authorList>
    </citation>
    <scope>NUCLEOTIDE SEQUENCE [LARGE SCALE GENOMIC DNA]</scope>
    <source>
        <strain evidence="3">CGMCC 1.16306</strain>
    </source>
</reference>
<accession>A0ABV9GLA9</accession>
<protein>
    <recommendedName>
        <fullName evidence="4">YpzI-like protein</fullName>
    </recommendedName>
</protein>
<dbReference type="RefSeq" id="WP_376845913.1">
    <property type="nucleotide sequence ID" value="NZ_JBHSFW010000003.1"/>
</dbReference>
<dbReference type="EMBL" id="JBHSFW010000003">
    <property type="protein sequence ID" value="MFC4618812.1"/>
    <property type="molecule type" value="Genomic_DNA"/>
</dbReference>
<sequence length="43" mass="5070">MAQDKQQKEDKKRIKVSGEKNDETLGRPQHPPAQPKDYEEIDY</sequence>